<accession>A0A1G1XUI3</accession>
<evidence type="ECO:0000256" key="1">
    <source>
        <dbReference type="ARBA" id="ARBA00004651"/>
    </source>
</evidence>
<dbReference type="AlphaFoldDB" id="A0A1G1XUI3"/>
<dbReference type="Proteomes" id="UP000176241">
    <property type="component" value="Unassembled WGS sequence"/>
</dbReference>
<proteinExistence type="inferred from homology"/>
<dbReference type="InterPro" id="IPR045863">
    <property type="entry name" value="CorA_TM1_TM2"/>
</dbReference>
<dbReference type="InterPro" id="IPR045861">
    <property type="entry name" value="CorA_cytoplasmic_dom"/>
</dbReference>
<dbReference type="Gene3D" id="3.30.460.20">
    <property type="entry name" value="CorA soluble domain-like"/>
    <property type="match status" value="1"/>
</dbReference>
<evidence type="ECO:0008006" key="11">
    <source>
        <dbReference type="Google" id="ProtNLM"/>
    </source>
</evidence>
<evidence type="ECO:0000256" key="4">
    <source>
        <dbReference type="ARBA" id="ARBA00022475"/>
    </source>
</evidence>
<name>A0A1G1XUI3_9BACT</name>
<dbReference type="SUPFAM" id="SSF143865">
    <property type="entry name" value="CorA soluble domain-like"/>
    <property type="match status" value="1"/>
</dbReference>
<dbReference type="STRING" id="1797533.A2731_04165"/>
<gene>
    <name evidence="9" type="ORF">A2731_04165</name>
</gene>
<keyword evidence="4" id="KW-1003">Cell membrane</keyword>
<feature type="transmembrane region" description="Helical" evidence="8">
    <location>
        <begin position="279"/>
        <end position="298"/>
    </location>
</feature>
<dbReference type="GO" id="GO:0005886">
    <property type="term" value="C:plasma membrane"/>
    <property type="evidence" value="ECO:0007669"/>
    <property type="project" value="UniProtKB-SubCell"/>
</dbReference>
<reference evidence="9 10" key="1">
    <citation type="journal article" date="2016" name="Nat. Commun.">
        <title>Thousands of microbial genomes shed light on interconnected biogeochemical processes in an aquifer system.</title>
        <authorList>
            <person name="Anantharaman K."/>
            <person name="Brown C.T."/>
            <person name="Hug L.A."/>
            <person name="Sharon I."/>
            <person name="Castelle C.J."/>
            <person name="Probst A.J."/>
            <person name="Thomas B.C."/>
            <person name="Singh A."/>
            <person name="Wilkins M.J."/>
            <person name="Karaoz U."/>
            <person name="Brodie E.L."/>
            <person name="Williams K.H."/>
            <person name="Hubbard S.S."/>
            <person name="Banfield J.F."/>
        </authorList>
    </citation>
    <scope>NUCLEOTIDE SEQUENCE [LARGE SCALE GENOMIC DNA]</scope>
</reference>
<keyword evidence="5 8" id="KW-0812">Transmembrane</keyword>
<dbReference type="GO" id="GO:0000287">
    <property type="term" value="F:magnesium ion binding"/>
    <property type="evidence" value="ECO:0007669"/>
    <property type="project" value="TreeGrafter"/>
</dbReference>
<dbReference type="EMBL" id="MHIC01000052">
    <property type="protein sequence ID" value="OGY43250.1"/>
    <property type="molecule type" value="Genomic_DNA"/>
</dbReference>
<feature type="transmembrane region" description="Helical" evidence="8">
    <location>
        <begin position="247"/>
        <end position="267"/>
    </location>
</feature>
<evidence type="ECO:0000313" key="10">
    <source>
        <dbReference type="Proteomes" id="UP000176241"/>
    </source>
</evidence>
<comment type="subcellular location">
    <subcellularLocation>
        <location evidence="1">Cell membrane</location>
        <topology evidence="1">Multi-pass membrane protein</topology>
    </subcellularLocation>
</comment>
<dbReference type="CDD" id="cd12822">
    <property type="entry name" value="TmCorA-like"/>
    <property type="match status" value="1"/>
</dbReference>
<evidence type="ECO:0000256" key="3">
    <source>
        <dbReference type="ARBA" id="ARBA00022448"/>
    </source>
</evidence>
<evidence type="ECO:0000313" key="9">
    <source>
        <dbReference type="EMBL" id="OGY43250.1"/>
    </source>
</evidence>
<dbReference type="Gene3D" id="1.20.58.340">
    <property type="entry name" value="Magnesium transport protein CorA, transmembrane region"/>
    <property type="match status" value="2"/>
</dbReference>
<keyword evidence="6 8" id="KW-1133">Transmembrane helix</keyword>
<dbReference type="PANTHER" id="PTHR46494">
    <property type="entry name" value="CORA FAMILY METAL ION TRANSPORTER (EUROFUNG)"/>
    <property type="match status" value="1"/>
</dbReference>
<evidence type="ECO:0000256" key="2">
    <source>
        <dbReference type="ARBA" id="ARBA00009765"/>
    </source>
</evidence>
<sequence length="304" mass="36176">MTVKTVKQEKITWYYFTEFSDNELRFLQENFKFHPLDLKDCGGEIQRSKIDIYKNYIFLVLQLPDFDNQSNQIVVKQMYIFIGKDYLITITKEKLKFLNNLFYKFVNNQRLRDRVFPQGSGYLLYRVLDYVLRQRWGFFYYLDEKLKTIEADIDEGRGKKVVFRIAKLRRLILQFKSIIDPHRLVMNTLSQNNIPILGQGIGVYFDDIDDYIEKVWFSLESYRDRVLSLQDINESLISYQTNKVMRILTVFSVALLPLTFLTGLYGMNINLPFANNQNVIWSFFGATAIIITVIFLLLKKKDWI</sequence>
<keyword evidence="7 8" id="KW-0472">Membrane</keyword>
<evidence type="ECO:0000256" key="8">
    <source>
        <dbReference type="SAM" id="Phobius"/>
    </source>
</evidence>
<dbReference type="GO" id="GO:0015095">
    <property type="term" value="F:magnesium ion transmembrane transporter activity"/>
    <property type="evidence" value="ECO:0007669"/>
    <property type="project" value="TreeGrafter"/>
</dbReference>
<dbReference type="GO" id="GO:0050897">
    <property type="term" value="F:cobalt ion binding"/>
    <property type="evidence" value="ECO:0007669"/>
    <property type="project" value="TreeGrafter"/>
</dbReference>
<evidence type="ECO:0000256" key="6">
    <source>
        <dbReference type="ARBA" id="ARBA00022989"/>
    </source>
</evidence>
<keyword evidence="3" id="KW-0813">Transport</keyword>
<organism evidence="9 10">
    <name type="scientific">Candidatus Buchananbacteria bacterium RIFCSPHIGHO2_01_FULL_39_8</name>
    <dbReference type="NCBI Taxonomy" id="1797533"/>
    <lineage>
        <taxon>Bacteria</taxon>
        <taxon>Candidatus Buchananiibacteriota</taxon>
    </lineage>
</organism>
<dbReference type="Pfam" id="PF01544">
    <property type="entry name" value="CorA"/>
    <property type="match status" value="1"/>
</dbReference>
<dbReference type="GO" id="GO:0015087">
    <property type="term" value="F:cobalt ion transmembrane transporter activity"/>
    <property type="evidence" value="ECO:0007669"/>
    <property type="project" value="TreeGrafter"/>
</dbReference>
<evidence type="ECO:0000256" key="7">
    <source>
        <dbReference type="ARBA" id="ARBA00023136"/>
    </source>
</evidence>
<dbReference type="InterPro" id="IPR002523">
    <property type="entry name" value="MgTranspt_CorA/ZnTranspt_ZntB"/>
</dbReference>
<dbReference type="PANTHER" id="PTHR46494:SF1">
    <property type="entry name" value="CORA FAMILY METAL ION TRANSPORTER (EUROFUNG)"/>
    <property type="match status" value="1"/>
</dbReference>
<protein>
    <recommendedName>
        <fullName evidence="11">Magnesium transporter CorA</fullName>
    </recommendedName>
</protein>
<comment type="caution">
    <text evidence="9">The sequence shown here is derived from an EMBL/GenBank/DDBJ whole genome shotgun (WGS) entry which is preliminary data.</text>
</comment>
<evidence type="ECO:0000256" key="5">
    <source>
        <dbReference type="ARBA" id="ARBA00022692"/>
    </source>
</evidence>
<comment type="similarity">
    <text evidence="2">Belongs to the CorA metal ion transporter (MIT) (TC 1.A.35) family.</text>
</comment>
<dbReference type="SUPFAM" id="SSF144083">
    <property type="entry name" value="Magnesium transport protein CorA, transmembrane region"/>
    <property type="match status" value="1"/>
</dbReference>